<reference evidence="2 3" key="1">
    <citation type="journal article" date="2017" name="Int. J. Parasitol.">
        <title>The genome of the protozoan parasite Cystoisospora suis and a reverse vaccinology approach to identify vaccine candidates.</title>
        <authorList>
            <person name="Palmieri N."/>
            <person name="Shrestha A."/>
            <person name="Ruttkowski B."/>
            <person name="Beck T."/>
            <person name="Vogl C."/>
            <person name="Tomley F."/>
            <person name="Blake D.P."/>
            <person name="Joachim A."/>
        </authorList>
    </citation>
    <scope>NUCLEOTIDE SEQUENCE [LARGE SCALE GENOMIC DNA]</scope>
    <source>
        <strain evidence="2 3">Wien I</strain>
    </source>
</reference>
<evidence type="ECO:0000313" key="2">
    <source>
        <dbReference type="EMBL" id="PHJ20124.1"/>
    </source>
</evidence>
<evidence type="ECO:0000313" key="3">
    <source>
        <dbReference type="Proteomes" id="UP000221165"/>
    </source>
</evidence>
<proteinExistence type="predicted"/>
<evidence type="ECO:0000256" key="1">
    <source>
        <dbReference type="SAM" id="MobiDB-lite"/>
    </source>
</evidence>
<comment type="caution">
    <text evidence="2">The sequence shown here is derived from an EMBL/GenBank/DDBJ whole genome shotgun (WGS) entry which is preliminary data.</text>
</comment>
<feature type="region of interest" description="Disordered" evidence="1">
    <location>
        <begin position="31"/>
        <end position="73"/>
    </location>
</feature>
<gene>
    <name evidence="2" type="ORF">CSUI_006044</name>
</gene>
<organism evidence="2 3">
    <name type="scientific">Cystoisospora suis</name>
    <dbReference type="NCBI Taxonomy" id="483139"/>
    <lineage>
        <taxon>Eukaryota</taxon>
        <taxon>Sar</taxon>
        <taxon>Alveolata</taxon>
        <taxon>Apicomplexa</taxon>
        <taxon>Conoidasida</taxon>
        <taxon>Coccidia</taxon>
        <taxon>Eucoccidiorida</taxon>
        <taxon>Eimeriorina</taxon>
        <taxon>Sarcocystidae</taxon>
        <taxon>Cystoisospora</taxon>
    </lineage>
</organism>
<dbReference type="EMBL" id="MIGC01003016">
    <property type="protein sequence ID" value="PHJ20124.1"/>
    <property type="molecule type" value="Genomic_DNA"/>
</dbReference>
<dbReference type="AlphaFoldDB" id="A0A2C6KVG1"/>
<name>A0A2C6KVG1_9APIC</name>
<dbReference type="Proteomes" id="UP000221165">
    <property type="component" value="Unassembled WGS sequence"/>
</dbReference>
<keyword evidence="3" id="KW-1185">Reference proteome</keyword>
<dbReference type="RefSeq" id="XP_067921815.1">
    <property type="nucleotide sequence ID" value="XM_068066209.1"/>
</dbReference>
<dbReference type="GeneID" id="94429420"/>
<dbReference type="VEuPathDB" id="ToxoDB:CSUI_006044"/>
<sequence length="73" mass="8489">MSLRGPSSSSYVGDRCILACFVKFLVSIKRKGRKEREEERKTTTKKNPFAFHQTEGRDISHQERNEKQDTEKG</sequence>
<protein>
    <submittedName>
        <fullName evidence="2">Uncharacterized protein</fullName>
    </submittedName>
</protein>
<accession>A0A2C6KVG1</accession>
<feature type="compositionally biased region" description="Basic and acidic residues" evidence="1">
    <location>
        <begin position="54"/>
        <end position="73"/>
    </location>
</feature>